<evidence type="ECO:0000259" key="2">
    <source>
        <dbReference type="Pfam" id="PF12172"/>
    </source>
</evidence>
<dbReference type="AlphaFoldDB" id="A0A972W1S0"/>
<dbReference type="SUPFAM" id="SSF50249">
    <property type="entry name" value="Nucleic acid-binding proteins"/>
    <property type="match status" value="1"/>
</dbReference>
<feature type="domain" description="ChsH2 C-terminal OB-fold" evidence="1">
    <location>
        <begin position="53"/>
        <end position="115"/>
    </location>
</feature>
<proteinExistence type="predicted"/>
<sequence length="133" mass="14892">MSKILPRPTETSAPYWQGCQEGELRLQKCNACQQVQFYPRIMCSHCQHQSLDWVVATGGGEIASFTVVRRGVSDDYPAPYIVALIDLEEGPRMMSYIVGTDPESVTIGDAVMVEFEEWSDEITMPVFRVVAAK</sequence>
<dbReference type="Pfam" id="PF12172">
    <property type="entry name" value="zf-ChsH2"/>
    <property type="match status" value="1"/>
</dbReference>
<evidence type="ECO:0000313" key="4">
    <source>
        <dbReference type="Proteomes" id="UP000754644"/>
    </source>
</evidence>
<dbReference type="Pfam" id="PF01796">
    <property type="entry name" value="OB_ChsH2_C"/>
    <property type="match status" value="1"/>
</dbReference>
<name>A0A972W1S0_9GAMM</name>
<dbReference type="InterPro" id="IPR022002">
    <property type="entry name" value="ChsH2_Znr"/>
</dbReference>
<reference evidence="3" key="1">
    <citation type="submission" date="2020-05" db="EMBL/GenBank/DDBJ databases">
        <title>Sulfur intermediates as new biogeochemical hubs in an aquatic model microbial ecosystem.</title>
        <authorList>
            <person name="Vigneron A."/>
        </authorList>
    </citation>
    <scope>NUCLEOTIDE SEQUENCE</scope>
    <source>
        <strain evidence="3">Bin.250</strain>
    </source>
</reference>
<comment type="caution">
    <text evidence="3">The sequence shown here is derived from an EMBL/GenBank/DDBJ whole genome shotgun (WGS) entry which is preliminary data.</text>
</comment>
<dbReference type="InterPro" id="IPR052513">
    <property type="entry name" value="Thioester_dehydratase-like"/>
</dbReference>
<dbReference type="PANTHER" id="PTHR34075:SF5">
    <property type="entry name" value="BLR3430 PROTEIN"/>
    <property type="match status" value="1"/>
</dbReference>
<evidence type="ECO:0000259" key="1">
    <source>
        <dbReference type="Pfam" id="PF01796"/>
    </source>
</evidence>
<feature type="domain" description="ChsH2 rubredoxin-like zinc ribbon" evidence="2">
    <location>
        <begin position="16"/>
        <end position="46"/>
    </location>
</feature>
<protein>
    <submittedName>
        <fullName evidence="3">OB-fold domain-containing protein</fullName>
    </submittedName>
</protein>
<dbReference type="Gene3D" id="6.10.30.10">
    <property type="match status" value="1"/>
</dbReference>
<dbReference type="Proteomes" id="UP000754644">
    <property type="component" value="Unassembled WGS sequence"/>
</dbReference>
<gene>
    <name evidence="3" type="ORF">HQ497_13495</name>
</gene>
<evidence type="ECO:0000313" key="3">
    <source>
        <dbReference type="EMBL" id="NQV66370.1"/>
    </source>
</evidence>
<dbReference type="EMBL" id="JABMOJ010000507">
    <property type="protein sequence ID" value="NQV66370.1"/>
    <property type="molecule type" value="Genomic_DNA"/>
</dbReference>
<organism evidence="3 4">
    <name type="scientific">SAR86 cluster bacterium</name>
    <dbReference type="NCBI Taxonomy" id="2030880"/>
    <lineage>
        <taxon>Bacteria</taxon>
        <taxon>Pseudomonadati</taxon>
        <taxon>Pseudomonadota</taxon>
        <taxon>Gammaproteobacteria</taxon>
        <taxon>SAR86 cluster</taxon>
    </lineage>
</organism>
<dbReference type="PANTHER" id="PTHR34075">
    <property type="entry name" value="BLR3430 PROTEIN"/>
    <property type="match status" value="1"/>
</dbReference>
<dbReference type="InterPro" id="IPR002878">
    <property type="entry name" value="ChsH2_C"/>
</dbReference>
<dbReference type="InterPro" id="IPR012340">
    <property type="entry name" value="NA-bd_OB-fold"/>
</dbReference>
<accession>A0A972W1S0</accession>